<protein>
    <submittedName>
        <fullName evidence="2">Uncharacterized protein</fullName>
    </submittedName>
</protein>
<name>A0A4R6S161_9MICO</name>
<feature type="region of interest" description="Disordered" evidence="1">
    <location>
        <begin position="1"/>
        <end position="24"/>
    </location>
</feature>
<keyword evidence="3" id="KW-1185">Reference proteome</keyword>
<accession>A0A4R6S161</accession>
<comment type="caution">
    <text evidence="2">The sequence shown here is derived from an EMBL/GenBank/DDBJ whole genome shotgun (WGS) entry which is preliminary data.</text>
</comment>
<evidence type="ECO:0000313" key="2">
    <source>
        <dbReference type="EMBL" id="TDP92366.1"/>
    </source>
</evidence>
<evidence type="ECO:0000256" key="1">
    <source>
        <dbReference type="SAM" id="MobiDB-lite"/>
    </source>
</evidence>
<sequence>MSRHVPGTHVRPVPHLVRRAGPAHEPGTVRRIEYGRCGPDGKCPVVHWPSVAVQVAEATEAISRELSAARHTSMQLYSMSEHCGHTNPEDDEKYDGVDDLIDDWLQRNCMMEPGWPAWEGSLSTLGAARYAIQNARGRLRSRNYDRAVAVIPLANEWRRAQDWYDDNHSWNVCLASPQGTACAGCLDDEDVDPDYGIESGACSRAELAFERRNEFWDRFTEDSLRLMAKLHAELPERDSDWVGDVRDLADRRNDEFVATEASAG</sequence>
<evidence type="ECO:0000313" key="3">
    <source>
        <dbReference type="Proteomes" id="UP000295601"/>
    </source>
</evidence>
<dbReference type="Proteomes" id="UP000295601">
    <property type="component" value="Unassembled WGS sequence"/>
</dbReference>
<reference evidence="2 3" key="1">
    <citation type="submission" date="2019-03" db="EMBL/GenBank/DDBJ databases">
        <title>Genomic analyses of the natural microbiome of Caenorhabditis elegans.</title>
        <authorList>
            <person name="Samuel B."/>
        </authorList>
    </citation>
    <scope>NUCLEOTIDE SEQUENCE [LARGE SCALE GENOMIC DNA]</scope>
    <source>
        <strain evidence="2 3">JUb18</strain>
    </source>
</reference>
<gene>
    <name evidence="2" type="ORF">EDF62_1572</name>
</gene>
<organism evidence="2 3">
    <name type="scientific">Leucobacter luti</name>
    <dbReference type="NCBI Taxonomy" id="340320"/>
    <lineage>
        <taxon>Bacteria</taxon>
        <taxon>Bacillati</taxon>
        <taxon>Actinomycetota</taxon>
        <taxon>Actinomycetes</taxon>
        <taxon>Micrococcales</taxon>
        <taxon>Microbacteriaceae</taxon>
        <taxon>Leucobacter</taxon>
    </lineage>
</organism>
<proteinExistence type="predicted"/>
<dbReference type="AlphaFoldDB" id="A0A4R6S161"/>
<dbReference type="EMBL" id="SNYA01000004">
    <property type="protein sequence ID" value="TDP92366.1"/>
    <property type="molecule type" value="Genomic_DNA"/>
</dbReference>